<dbReference type="OrthoDB" id="3620552at2"/>
<keyword evidence="1" id="KW-1133">Transmembrane helix</keyword>
<dbReference type="InterPro" id="IPR026467">
    <property type="entry name" value="Ser/Gly_Cys_C_dom"/>
</dbReference>
<gene>
    <name evidence="2" type="ORF">A4R43_13790</name>
</gene>
<dbReference type="EMBL" id="CP015163">
    <property type="protein sequence ID" value="AXB43484.1"/>
    <property type="molecule type" value="Genomic_DNA"/>
</dbReference>
<evidence type="ECO:0000313" key="3">
    <source>
        <dbReference type="Proteomes" id="UP000250434"/>
    </source>
</evidence>
<name>A0A344L610_9PSEU</name>
<keyword evidence="3" id="KW-1185">Reference proteome</keyword>
<feature type="transmembrane region" description="Helical" evidence="1">
    <location>
        <begin position="12"/>
        <end position="34"/>
    </location>
</feature>
<evidence type="ECO:0000256" key="1">
    <source>
        <dbReference type="SAM" id="Phobius"/>
    </source>
</evidence>
<dbReference type="KEGG" id="aab:A4R43_13790"/>
<accession>A0A344L610</accession>
<organism evidence="2 3">
    <name type="scientific">Amycolatopsis albispora</name>
    <dbReference type="NCBI Taxonomy" id="1804986"/>
    <lineage>
        <taxon>Bacteria</taxon>
        <taxon>Bacillati</taxon>
        <taxon>Actinomycetota</taxon>
        <taxon>Actinomycetes</taxon>
        <taxon>Pseudonocardiales</taxon>
        <taxon>Pseudonocardiaceae</taxon>
        <taxon>Amycolatopsis</taxon>
    </lineage>
</organism>
<proteinExistence type="predicted"/>
<keyword evidence="1" id="KW-0812">Transmembrane</keyword>
<feature type="transmembrane region" description="Helical" evidence="1">
    <location>
        <begin position="146"/>
        <end position="168"/>
    </location>
</feature>
<dbReference type="Proteomes" id="UP000250434">
    <property type="component" value="Chromosome"/>
</dbReference>
<feature type="transmembrane region" description="Helical" evidence="1">
    <location>
        <begin position="174"/>
        <end position="195"/>
    </location>
</feature>
<keyword evidence="1" id="KW-0472">Membrane</keyword>
<dbReference type="RefSeq" id="WP_113692724.1">
    <property type="nucleotide sequence ID" value="NZ_CP015163.1"/>
</dbReference>
<evidence type="ECO:0000313" key="2">
    <source>
        <dbReference type="EMBL" id="AXB43484.1"/>
    </source>
</evidence>
<evidence type="ECO:0008006" key="4">
    <source>
        <dbReference type="Google" id="ProtNLM"/>
    </source>
</evidence>
<dbReference type="AlphaFoldDB" id="A0A344L610"/>
<sequence length="306" mass="31644">MDETWGLTGSGFLGLYLALLVVPGLLGALVTLAVRQLRLHGSAPDDSPLPTDYHVAYLARGPLRAVETAIAALVDRGSLRAESGGRVTSVGGEPEDDLERVIFETGYLGTTTNEAAVAALKSPELTEIRRDLELRRLIEPELPTHVIWLGVTVLYGLVTLFGLVRWFAVVTTSTPIGFLSFLIFVAAGAAFAALAPARRRPRLLKTELGKQVLRASRQNLTGVTREVALNGGLSAYPDPEVAPVLELKFNRSRRRYPGTSSAGVIAGTLLAGAFGHGVPGDSGAGDGGGCGSGCGGGCGGGGGGGS</sequence>
<dbReference type="NCBIfam" id="TIGR04222">
    <property type="entry name" value="near_uncomplex"/>
    <property type="match status" value="1"/>
</dbReference>
<protein>
    <recommendedName>
        <fullName evidence="4">TIGR04222 domain-containing membrane protein</fullName>
    </recommendedName>
</protein>
<reference evidence="2 3" key="1">
    <citation type="submission" date="2016-04" db="EMBL/GenBank/DDBJ databases">
        <title>Complete genome sequence and analysis of deep-sea sediment isolate, Amycolatopsis sp. WP1.</title>
        <authorList>
            <person name="Wang H."/>
            <person name="Chen S."/>
            <person name="Wu Q."/>
        </authorList>
    </citation>
    <scope>NUCLEOTIDE SEQUENCE [LARGE SCALE GENOMIC DNA]</scope>
    <source>
        <strain evidence="2 3">WP1</strain>
    </source>
</reference>